<dbReference type="EMBL" id="WRPP01000007">
    <property type="protein sequence ID" value="MVU81866.1"/>
    <property type="molecule type" value="Genomic_DNA"/>
</dbReference>
<name>A0A7K1V5J6_9NOCA</name>
<feature type="compositionally biased region" description="Polar residues" evidence="1">
    <location>
        <begin position="45"/>
        <end position="56"/>
    </location>
</feature>
<dbReference type="Proteomes" id="UP000466794">
    <property type="component" value="Unassembled WGS sequence"/>
</dbReference>
<organism evidence="3 4">
    <name type="scientific">Nocardia terrae</name>
    <dbReference type="NCBI Taxonomy" id="2675851"/>
    <lineage>
        <taxon>Bacteria</taxon>
        <taxon>Bacillati</taxon>
        <taxon>Actinomycetota</taxon>
        <taxon>Actinomycetes</taxon>
        <taxon>Mycobacteriales</taxon>
        <taxon>Nocardiaceae</taxon>
        <taxon>Nocardia</taxon>
    </lineage>
</organism>
<evidence type="ECO:0000313" key="4">
    <source>
        <dbReference type="Proteomes" id="UP000466794"/>
    </source>
</evidence>
<evidence type="ECO:0000256" key="1">
    <source>
        <dbReference type="SAM" id="MobiDB-lite"/>
    </source>
</evidence>
<evidence type="ECO:0000313" key="3">
    <source>
        <dbReference type="EMBL" id="MVU81866.1"/>
    </source>
</evidence>
<proteinExistence type="predicted"/>
<feature type="chain" id="PRO_5038819713" evidence="2">
    <location>
        <begin position="26"/>
        <end position="102"/>
    </location>
</feature>
<evidence type="ECO:0000256" key="2">
    <source>
        <dbReference type="SAM" id="SignalP"/>
    </source>
</evidence>
<reference evidence="3 4" key="1">
    <citation type="submission" date="2019-12" db="EMBL/GenBank/DDBJ databases">
        <title>Nocardia sp. nov. ET3-3 isolated from soil.</title>
        <authorList>
            <person name="Kanchanasin P."/>
            <person name="Tanasupawat S."/>
            <person name="Yuki M."/>
            <person name="Kudo T."/>
        </authorList>
    </citation>
    <scope>NUCLEOTIDE SEQUENCE [LARGE SCALE GENOMIC DNA]</scope>
    <source>
        <strain evidence="3 4">ET3-3</strain>
    </source>
</reference>
<keyword evidence="2" id="KW-0732">Signal</keyword>
<feature type="signal peptide" evidence="2">
    <location>
        <begin position="1"/>
        <end position="25"/>
    </location>
</feature>
<dbReference type="RefSeq" id="WP_157391451.1">
    <property type="nucleotide sequence ID" value="NZ_WRPP01000007.1"/>
</dbReference>
<feature type="region of interest" description="Disordered" evidence="1">
    <location>
        <begin position="35"/>
        <end position="56"/>
    </location>
</feature>
<comment type="caution">
    <text evidence="3">The sequence shown here is derived from an EMBL/GenBank/DDBJ whole genome shotgun (WGS) entry which is preliminary data.</text>
</comment>
<protein>
    <submittedName>
        <fullName evidence="3">Uncharacterized protein</fullName>
    </submittedName>
</protein>
<gene>
    <name evidence="3" type="ORF">GPX89_32095</name>
</gene>
<accession>A0A7K1V5J6</accession>
<sequence length="102" mass="9985">MPTALRNTVAAAAVFAGLLAPAAVASADALPLTPMGQNADPVAAPNTTGTGSVNTGAFGSFDPSAAGSSNLIKAFQTGSGQCNTPTFPVYDGSANPLCSLYH</sequence>
<keyword evidence="4" id="KW-1185">Reference proteome</keyword>
<dbReference type="AlphaFoldDB" id="A0A7K1V5J6"/>